<organism evidence="1 2">
    <name type="scientific">Alsobacter soli</name>
    <dbReference type="NCBI Taxonomy" id="2109933"/>
    <lineage>
        <taxon>Bacteria</taxon>
        <taxon>Pseudomonadati</taxon>
        <taxon>Pseudomonadota</taxon>
        <taxon>Alphaproteobacteria</taxon>
        <taxon>Hyphomicrobiales</taxon>
        <taxon>Alsobacteraceae</taxon>
        <taxon>Alsobacter</taxon>
    </lineage>
</organism>
<dbReference type="AlphaFoldDB" id="A0A2T1HZ65"/>
<evidence type="ECO:0000313" key="1">
    <source>
        <dbReference type="EMBL" id="PSC06880.1"/>
    </source>
</evidence>
<accession>A0A2T1HZ65</accession>
<comment type="caution">
    <text evidence="1">The sequence shown here is derived from an EMBL/GenBank/DDBJ whole genome shotgun (WGS) entry which is preliminary data.</text>
</comment>
<proteinExistence type="predicted"/>
<gene>
    <name evidence="1" type="ORF">SLNSH_00385</name>
</gene>
<keyword evidence="2" id="KW-1185">Reference proteome</keyword>
<dbReference type="Gene3D" id="3.40.630.10">
    <property type="entry name" value="Zn peptidases"/>
    <property type="match status" value="1"/>
</dbReference>
<protein>
    <submittedName>
        <fullName evidence="1">Peptidase M14</fullName>
    </submittedName>
</protein>
<dbReference type="SUPFAM" id="SSF53187">
    <property type="entry name" value="Zn-dependent exopeptidases"/>
    <property type="match status" value="1"/>
</dbReference>
<evidence type="ECO:0000313" key="2">
    <source>
        <dbReference type="Proteomes" id="UP000239772"/>
    </source>
</evidence>
<reference evidence="2" key="1">
    <citation type="submission" date="2018-03" db="EMBL/GenBank/DDBJ databases">
        <authorList>
            <person name="Sun L."/>
            <person name="Liu H."/>
            <person name="Chen W."/>
            <person name="Huang K."/>
            <person name="Liu W."/>
            <person name="Gao X."/>
        </authorList>
    </citation>
    <scope>NUCLEOTIDE SEQUENCE [LARGE SCALE GENOMIC DNA]</scope>
    <source>
        <strain evidence="2">SH9</strain>
    </source>
</reference>
<dbReference type="Proteomes" id="UP000239772">
    <property type="component" value="Unassembled WGS sequence"/>
</dbReference>
<sequence>MTVLLDIEIPRTIDVLVERLSRPALRGARVEAWVFEDGEARAAAEAALARHGVRARFRSAYKPLVHHVLEEGVPEDASLRLRYPVRPEANPGRFLMEAYPLAALSRFGAFAAEPAGPEPACELLVDTRQGSTTHSVFLPNRLRRDALGRDALCPSAWLRVRGSADAVEDCDEPLASDYELAFDAVMAAVSAHRWPREEPFFDALRVRVEIGGVENDLPVFAERMSTREALHEELYFSLLEFFHRRSGRPDGDRTLRPGQIVPDIVGTEGPTRVRVTLATHEQADDPVAGPEADWAACDTPPPLAGVQGALDAFAGTPIAAPTRQGRTVRGVIVAGEGPPVLVTGGQHANETSGVVGALRAAAALRDAGAAFAVIPAENPDGYALHQQLIGTAPHHMHHAARYTALGDDLEYRVAPPFLEQAARNEAIRATGALLHINLHGYPAHEWTRPLSGYVPRGFEAWAIPKGFFLILRHHPGLDAYGLDFLERLTARLAEDAELAAFNAAQLAAYRAHAGAIGFPVLNGFACMMAERPAQPTPLQLITEYPDETIHGAAFRLAHVTQARAALFARDLLAEDVAGGRWPGRPASA</sequence>
<dbReference type="RefSeq" id="WP_106334665.1">
    <property type="nucleotide sequence ID" value="NZ_PVZS01000001.1"/>
</dbReference>
<name>A0A2T1HZ65_9HYPH</name>
<dbReference type="OrthoDB" id="7956186at2"/>
<dbReference type="EMBL" id="PVZS01000001">
    <property type="protein sequence ID" value="PSC06880.1"/>
    <property type="molecule type" value="Genomic_DNA"/>
</dbReference>